<feature type="region of interest" description="Disordered" evidence="1">
    <location>
        <begin position="1"/>
        <end position="193"/>
    </location>
</feature>
<feature type="compositionally biased region" description="Basic and acidic residues" evidence="1">
    <location>
        <begin position="35"/>
        <end position="56"/>
    </location>
</feature>
<reference evidence="2 3" key="1">
    <citation type="submission" date="2014-09" db="EMBL/GenBank/DDBJ databases">
        <authorList>
            <person name="Magalhaes I.L.F."/>
            <person name="Oliveira U."/>
            <person name="Santos F.R."/>
            <person name="Vidigal T.H.D.A."/>
            <person name="Brescovit A.D."/>
            <person name="Santos A.J."/>
        </authorList>
    </citation>
    <scope>NUCLEOTIDE SEQUENCE [LARGE SCALE GENOMIC DNA]</scope>
</reference>
<dbReference type="AlphaFoldDB" id="A0A0P1BQI3"/>
<accession>A0A0P1BQI3</accession>
<evidence type="ECO:0000256" key="1">
    <source>
        <dbReference type="SAM" id="MobiDB-lite"/>
    </source>
</evidence>
<dbReference type="Proteomes" id="UP000054845">
    <property type="component" value="Unassembled WGS sequence"/>
</dbReference>
<feature type="compositionally biased region" description="Polar residues" evidence="1">
    <location>
        <begin position="184"/>
        <end position="193"/>
    </location>
</feature>
<dbReference type="EMBL" id="CCYA01000275">
    <property type="protein sequence ID" value="CEH18580.1"/>
    <property type="molecule type" value="Genomic_DNA"/>
</dbReference>
<evidence type="ECO:0000313" key="3">
    <source>
        <dbReference type="Proteomes" id="UP000054845"/>
    </source>
</evidence>
<evidence type="ECO:0000313" key="2">
    <source>
        <dbReference type="EMBL" id="CEH18580.1"/>
    </source>
</evidence>
<organism evidence="2 3">
    <name type="scientific">Ceraceosorus bombacis</name>
    <dbReference type="NCBI Taxonomy" id="401625"/>
    <lineage>
        <taxon>Eukaryota</taxon>
        <taxon>Fungi</taxon>
        <taxon>Dikarya</taxon>
        <taxon>Basidiomycota</taxon>
        <taxon>Ustilaginomycotina</taxon>
        <taxon>Exobasidiomycetes</taxon>
        <taxon>Ceraceosorales</taxon>
        <taxon>Ceraceosoraceae</taxon>
        <taxon>Ceraceosorus</taxon>
    </lineage>
</organism>
<sequence>MAGDGVGSKAADADALTGGEDGVESVAQSQSHSHSSKDSKSRSTDSEDRASFESRMARLPVKAALPLRRTSSVASSATPSTRSGANPVALATNSSVRPRIWGTSPPSDSSQARSKYEEEAESAEWKRAYGNRLLESPGDWKGHAKPIAPRRTPSNVPIAPSSPASSSKSILAGSATSERRALSSAASPTSTQT</sequence>
<name>A0A0P1BQI3_9BASI</name>
<keyword evidence="3" id="KW-1185">Reference proteome</keyword>
<feature type="compositionally biased region" description="Low complexity" evidence="1">
    <location>
        <begin position="24"/>
        <end position="33"/>
    </location>
</feature>
<feature type="compositionally biased region" description="Low complexity" evidence="1">
    <location>
        <begin position="68"/>
        <end position="83"/>
    </location>
</feature>
<feature type="compositionally biased region" description="Low complexity" evidence="1">
    <location>
        <begin position="153"/>
        <end position="176"/>
    </location>
</feature>
<protein>
    <submittedName>
        <fullName evidence="2">Uncharacterized protein</fullName>
    </submittedName>
</protein>
<proteinExistence type="predicted"/>
<feature type="compositionally biased region" description="Polar residues" evidence="1">
    <location>
        <begin position="104"/>
        <end position="113"/>
    </location>
</feature>